<evidence type="ECO:0000313" key="3">
    <source>
        <dbReference type="Proteomes" id="UP000619079"/>
    </source>
</evidence>
<dbReference type="EMBL" id="JAELVR010000012">
    <property type="protein sequence ID" value="MBJ6373280.1"/>
    <property type="molecule type" value="Genomic_DNA"/>
</dbReference>
<protein>
    <submittedName>
        <fullName evidence="2">Glycosyltransferase family 2 protein</fullName>
    </submittedName>
</protein>
<organism evidence="2 3">
    <name type="scientific">Sedimentitalea arenosa</name>
    <dbReference type="NCBI Taxonomy" id="2798803"/>
    <lineage>
        <taxon>Bacteria</taxon>
        <taxon>Pseudomonadati</taxon>
        <taxon>Pseudomonadota</taxon>
        <taxon>Alphaproteobacteria</taxon>
        <taxon>Rhodobacterales</taxon>
        <taxon>Paracoccaceae</taxon>
        <taxon>Sedimentitalea</taxon>
    </lineage>
</organism>
<evidence type="ECO:0000313" key="2">
    <source>
        <dbReference type="EMBL" id="MBJ6373280.1"/>
    </source>
</evidence>
<evidence type="ECO:0000256" key="1">
    <source>
        <dbReference type="SAM" id="MobiDB-lite"/>
    </source>
</evidence>
<accession>A0A8J7J8L3</accession>
<proteinExistence type="predicted"/>
<comment type="caution">
    <text evidence="2">The sequence shown here is derived from an EMBL/GenBank/DDBJ whole genome shotgun (WGS) entry which is preliminary data.</text>
</comment>
<dbReference type="AlphaFoldDB" id="A0A8J7J8L3"/>
<reference evidence="2" key="1">
    <citation type="submission" date="2020-12" db="EMBL/GenBank/DDBJ databases">
        <title>Sedimentitalea sp. nov., isolated from sand in Incheon.</title>
        <authorList>
            <person name="Kim W."/>
        </authorList>
    </citation>
    <scope>NUCLEOTIDE SEQUENCE</scope>
    <source>
        <strain evidence="2">CAU 1593</strain>
    </source>
</reference>
<dbReference type="Pfam" id="PF13704">
    <property type="entry name" value="Glyco_tranf_2_4"/>
    <property type="match status" value="1"/>
</dbReference>
<sequence length="341" mass="37384">MGHRPDRTRPPRGEADRHQGNDGLTGAGSLRWGIVATIKAPTAETLAFAAHHIELGAHRIYVYLDAPDPEAVHHLKSHPKTRVVSCDAAYWRKLGKPRPKKHQVRQVLNATHAYGRAAEVDWLAHIDVDEFLWSQDTIAAALSTLPEGALCARVRPIESLAGDGDAFKGFIPPGPDRARISEAVFPGVGTEVPCGFLSHLAGKLFLRTGLSNLTFRIHNAFQGTEMNPAEHPLPGVDLCHRHVRDWQSWRQAARYRLDHGAYREGLGGGTLHRILRDADATGGEAGLRAVFDALCADTPAMRARLSEAGLLHLRPLDLVAKRARQFPDFEPPTTGDTDDTE</sequence>
<keyword evidence="3" id="KW-1185">Reference proteome</keyword>
<dbReference type="Proteomes" id="UP000619079">
    <property type="component" value="Unassembled WGS sequence"/>
</dbReference>
<gene>
    <name evidence="2" type="ORF">JF290_17270</name>
</gene>
<feature type="compositionally biased region" description="Basic and acidic residues" evidence="1">
    <location>
        <begin position="1"/>
        <end position="20"/>
    </location>
</feature>
<feature type="region of interest" description="Disordered" evidence="1">
    <location>
        <begin position="1"/>
        <end position="25"/>
    </location>
</feature>
<name>A0A8J7J8L3_9RHOB</name>